<evidence type="ECO:0000256" key="6">
    <source>
        <dbReference type="SAM" id="MobiDB-lite"/>
    </source>
</evidence>
<keyword evidence="2" id="KW-0067">ATP-binding</keyword>
<dbReference type="InterPro" id="IPR002078">
    <property type="entry name" value="Sigma_54_int"/>
</dbReference>
<feature type="domain" description="Sigma-54 factor interaction" evidence="7">
    <location>
        <begin position="302"/>
        <end position="521"/>
    </location>
</feature>
<dbReference type="CDD" id="cd00009">
    <property type="entry name" value="AAA"/>
    <property type="match status" value="1"/>
</dbReference>
<dbReference type="SMART" id="SM00065">
    <property type="entry name" value="GAF"/>
    <property type="match status" value="1"/>
</dbReference>
<feature type="region of interest" description="Disordered" evidence="6">
    <location>
        <begin position="523"/>
        <end position="579"/>
    </location>
</feature>
<dbReference type="SMART" id="SM00382">
    <property type="entry name" value="AAA"/>
    <property type="match status" value="1"/>
</dbReference>
<evidence type="ECO:0000259" key="7">
    <source>
        <dbReference type="PROSITE" id="PS50045"/>
    </source>
</evidence>
<name>A0ABR6FTR4_9BURK</name>
<dbReference type="InterPro" id="IPR027417">
    <property type="entry name" value="P-loop_NTPase"/>
</dbReference>
<protein>
    <submittedName>
        <fullName evidence="8">Nif-specific regulatory protein</fullName>
    </submittedName>
</protein>
<dbReference type="Pfam" id="PF00158">
    <property type="entry name" value="Sigma54_activat"/>
    <property type="match status" value="1"/>
</dbReference>
<dbReference type="PANTHER" id="PTHR32071:SF117">
    <property type="entry name" value="PTS-DEPENDENT DIHYDROXYACETONE KINASE OPERON REGULATORY PROTEIN-RELATED"/>
    <property type="match status" value="1"/>
</dbReference>
<keyword evidence="3" id="KW-0805">Transcription regulation</keyword>
<keyword evidence="1" id="KW-0547">Nucleotide-binding</keyword>
<accession>A0ABR6FTR4</accession>
<organism evidence="8 9">
    <name type="scientific">Paraburkholderia silvatlantica</name>
    <dbReference type="NCBI Taxonomy" id="321895"/>
    <lineage>
        <taxon>Bacteria</taxon>
        <taxon>Pseudomonadati</taxon>
        <taxon>Pseudomonadota</taxon>
        <taxon>Betaproteobacteria</taxon>
        <taxon>Burkholderiales</taxon>
        <taxon>Burkholderiaceae</taxon>
        <taxon>Paraburkholderia</taxon>
    </lineage>
</organism>
<dbReference type="SUPFAM" id="SSF55781">
    <property type="entry name" value="GAF domain-like"/>
    <property type="match status" value="1"/>
</dbReference>
<dbReference type="InterPro" id="IPR029016">
    <property type="entry name" value="GAF-like_dom_sf"/>
</dbReference>
<dbReference type="Pfam" id="PF25601">
    <property type="entry name" value="AAA_lid_14"/>
    <property type="match status" value="1"/>
</dbReference>
<evidence type="ECO:0000256" key="4">
    <source>
        <dbReference type="ARBA" id="ARBA00023125"/>
    </source>
</evidence>
<evidence type="ECO:0000256" key="2">
    <source>
        <dbReference type="ARBA" id="ARBA00022840"/>
    </source>
</evidence>
<feature type="compositionally biased region" description="Basic and acidic residues" evidence="6">
    <location>
        <begin position="549"/>
        <end position="558"/>
    </location>
</feature>
<evidence type="ECO:0000256" key="5">
    <source>
        <dbReference type="ARBA" id="ARBA00023163"/>
    </source>
</evidence>
<dbReference type="PROSITE" id="PS50045">
    <property type="entry name" value="SIGMA54_INTERACT_4"/>
    <property type="match status" value="1"/>
</dbReference>
<evidence type="ECO:0000256" key="1">
    <source>
        <dbReference type="ARBA" id="ARBA00022741"/>
    </source>
</evidence>
<reference evidence="8 9" key="1">
    <citation type="submission" date="2020-08" db="EMBL/GenBank/DDBJ databases">
        <title>Genomic Encyclopedia of Type Strains, Phase IV (KMG-V): Genome sequencing to study the core and pangenomes of soil and plant-associated prokaryotes.</title>
        <authorList>
            <person name="Whitman W."/>
        </authorList>
    </citation>
    <scope>NUCLEOTIDE SEQUENCE [LARGE SCALE GENOMIC DNA]</scope>
    <source>
        <strain evidence="8 9">SRMrh-85</strain>
    </source>
</reference>
<dbReference type="Proteomes" id="UP000533533">
    <property type="component" value="Unassembled WGS sequence"/>
</dbReference>
<dbReference type="InterPro" id="IPR003018">
    <property type="entry name" value="GAF"/>
</dbReference>
<dbReference type="Gene3D" id="3.30.450.40">
    <property type="match status" value="1"/>
</dbReference>
<dbReference type="InterPro" id="IPR058031">
    <property type="entry name" value="AAA_lid_NorR"/>
</dbReference>
<keyword evidence="5" id="KW-0804">Transcription</keyword>
<evidence type="ECO:0000256" key="3">
    <source>
        <dbReference type="ARBA" id="ARBA00023015"/>
    </source>
</evidence>
<gene>
    <name evidence="8" type="ORF">FHX59_004960</name>
</gene>
<feature type="compositionally biased region" description="Basic residues" evidence="6">
    <location>
        <begin position="559"/>
        <end position="572"/>
    </location>
</feature>
<keyword evidence="4" id="KW-0238">DNA-binding</keyword>
<keyword evidence="9" id="KW-1185">Reference proteome</keyword>
<evidence type="ECO:0000313" key="8">
    <source>
        <dbReference type="EMBL" id="MBB2930497.1"/>
    </source>
</evidence>
<dbReference type="EMBL" id="JACHVZ010000014">
    <property type="protein sequence ID" value="MBB2930497.1"/>
    <property type="molecule type" value="Genomic_DNA"/>
</dbReference>
<dbReference type="Gene3D" id="3.40.50.300">
    <property type="entry name" value="P-loop containing nucleotide triphosphate hydrolases"/>
    <property type="match status" value="1"/>
</dbReference>
<proteinExistence type="predicted"/>
<dbReference type="PANTHER" id="PTHR32071">
    <property type="entry name" value="TRANSCRIPTIONAL REGULATORY PROTEIN"/>
    <property type="match status" value="1"/>
</dbReference>
<sequence>MSVRSFSPQVRETLDARIRALVDARAHSYGATVEIEFILGYRQQFCSSRHCRPADGELAMSSYNGTHTAVLCADFSEPFTNRKQFSAAMSSRVSTLIHDTDSPAFWREQEMLPLQQTMALIGKSLSPDVVLREILHLMSELLGLNRGRVVLQDVSSNTSRIRHAYGLTQEEIARGCYGPDEGVTGHVLMHGQLVIVQDIDQDDTFLARAVTRDKLPQGQGPVSFIALPLRIEDRTVGVLACHRIRGRNRALSSDIAILRIISTLVGQLLQLNAMLEAKTRALEEQNRILVHALEHENARYGIVGTSPPLLRAISELERVSDATASVLLLGESGTGRELFARALHLAGQRRDKPFIKVNCAAIPDTLFESELFGYERGAFTGASSSREGLFEQACAGTIFLDEIGELPLSMQGKLLRTLQEGTLTRLGGKQEIRVDVRLVAATNRSLETEVAHGRFRQDLYFRLNVIPIRLPSLAERRGDIREFALHFLSRANQANQRNVSLAPDAFLQLEAYRWPGNIRELSARSRAAPQGVPDRPAGGRADHPHRHAHLDGHRMARDRGRRNARRQHRNRLFRLERVE</sequence>
<comment type="caution">
    <text evidence="8">The sequence shown here is derived from an EMBL/GenBank/DDBJ whole genome shotgun (WGS) entry which is preliminary data.</text>
</comment>
<dbReference type="Gene3D" id="1.10.8.60">
    <property type="match status" value="1"/>
</dbReference>
<evidence type="ECO:0000313" key="9">
    <source>
        <dbReference type="Proteomes" id="UP000533533"/>
    </source>
</evidence>
<dbReference type="SUPFAM" id="SSF52540">
    <property type="entry name" value="P-loop containing nucleoside triphosphate hydrolases"/>
    <property type="match status" value="1"/>
</dbReference>
<dbReference type="Pfam" id="PF01590">
    <property type="entry name" value="GAF"/>
    <property type="match status" value="1"/>
</dbReference>
<dbReference type="InterPro" id="IPR003593">
    <property type="entry name" value="AAA+_ATPase"/>
</dbReference>